<feature type="transmembrane region" description="Helical" evidence="6">
    <location>
        <begin position="137"/>
        <end position="156"/>
    </location>
</feature>
<keyword evidence="4 6" id="KW-1133">Transmembrane helix</keyword>
<keyword evidence="9" id="KW-1185">Reference proteome</keyword>
<evidence type="ECO:0000256" key="4">
    <source>
        <dbReference type="ARBA" id="ARBA00022989"/>
    </source>
</evidence>
<feature type="transmembrane region" description="Helical" evidence="6">
    <location>
        <begin position="209"/>
        <end position="227"/>
    </location>
</feature>
<feature type="transmembrane region" description="Helical" evidence="6">
    <location>
        <begin position="330"/>
        <end position="348"/>
    </location>
</feature>
<dbReference type="Gene3D" id="1.20.1250.20">
    <property type="entry name" value="MFS general substrate transporter like domains"/>
    <property type="match status" value="1"/>
</dbReference>
<dbReference type="Proteomes" id="UP000249547">
    <property type="component" value="Unassembled WGS sequence"/>
</dbReference>
<evidence type="ECO:0000313" key="8">
    <source>
        <dbReference type="EMBL" id="RAJ04198.1"/>
    </source>
</evidence>
<dbReference type="SUPFAM" id="SSF103473">
    <property type="entry name" value="MFS general substrate transporter"/>
    <property type="match status" value="1"/>
</dbReference>
<organism evidence="8 9">
    <name type="scientific">Chitinophaga skermanii</name>
    <dbReference type="NCBI Taxonomy" id="331697"/>
    <lineage>
        <taxon>Bacteria</taxon>
        <taxon>Pseudomonadati</taxon>
        <taxon>Bacteroidota</taxon>
        <taxon>Chitinophagia</taxon>
        <taxon>Chitinophagales</taxon>
        <taxon>Chitinophagaceae</taxon>
        <taxon>Chitinophaga</taxon>
    </lineage>
</organism>
<dbReference type="GO" id="GO:0012505">
    <property type="term" value="C:endomembrane system"/>
    <property type="evidence" value="ECO:0007669"/>
    <property type="project" value="UniProtKB-SubCell"/>
</dbReference>
<dbReference type="PROSITE" id="PS50850">
    <property type="entry name" value="MFS"/>
    <property type="match status" value="1"/>
</dbReference>
<sequence length="449" mass="50313">MLTGIPFHCIHIFKAFCPMNKGYKKVINGWAMYDWANSVYNLVITTTFFPVYFLAQTHNKETNSDIVNFFGWQVKNSSLYDYAVAFAFLLVAISTPILSSIADSRGNKMRFLKFFCYLGGLSCSALFFFKMDAAVEYGVICFILATIGWCGGLVFYNSYLPEIAPVEDRDRVSARGFSLGYVGSVILQIIGFVLVAFEPFGLKGEWPVLVTFLLVGIWWIGFAQITFRTLPPSAPAEEQQGSIFRDGFIELKKVYAQVRQLPVLKRYLRAFFFYSMGVQTVMLAATIFGSKLLNLPSTNLIIVIVVIQVVAILGAWGMARLSGIFGNFKVLIATVILWIIVCIAAYFTYTENQFYGLAVLVGLVMGGIQSLSRSTYAKLIPETRDTTSFFSYYDVTEKIGIVLGMFSFGLIDQMYSMRHSVLILTAYFAVGLLFLFAALLKQSKLAKDK</sequence>
<feature type="transmembrane region" description="Helical" evidence="6">
    <location>
        <begin position="177"/>
        <end position="197"/>
    </location>
</feature>
<dbReference type="InterPro" id="IPR024671">
    <property type="entry name" value="Atg22-like"/>
</dbReference>
<evidence type="ECO:0000256" key="3">
    <source>
        <dbReference type="ARBA" id="ARBA00022692"/>
    </source>
</evidence>
<dbReference type="InterPro" id="IPR050495">
    <property type="entry name" value="ATG22/LtaA_families"/>
</dbReference>
<evidence type="ECO:0000256" key="1">
    <source>
        <dbReference type="ARBA" id="ARBA00004127"/>
    </source>
</evidence>
<protein>
    <submittedName>
        <fullName evidence="8">UMF1 family MFS transporter</fullName>
    </submittedName>
</protein>
<dbReference type="PANTHER" id="PTHR23519:SF1">
    <property type="entry name" value="AUTOPHAGY-RELATED PROTEIN 22"/>
    <property type="match status" value="1"/>
</dbReference>
<dbReference type="EMBL" id="QLLL01000005">
    <property type="protein sequence ID" value="RAJ04198.1"/>
    <property type="molecule type" value="Genomic_DNA"/>
</dbReference>
<feature type="transmembrane region" description="Helical" evidence="6">
    <location>
        <begin position="392"/>
        <end position="411"/>
    </location>
</feature>
<dbReference type="AlphaFoldDB" id="A0A327QJM8"/>
<keyword evidence="2" id="KW-0813">Transport</keyword>
<dbReference type="Pfam" id="PF11700">
    <property type="entry name" value="ATG22"/>
    <property type="match status" value="1"/>
</dbReference>
<dbReference type="InterPro" id="IPR020846">
    <property type="entry name" value="MFS_dom"/>
</dbReference>
<reference evidence="8 9" key="1">
    <citation type="submission" date="2018-06" db="EMBL/GenBank/DDBJ databases">
        <title>Genomic Encyclopedia of Archaeal and Bacterial Type Strains, Phase II (KMG-II): from individual species to whole genera.</title>
        <authorList>
            <person name="Goeker M."/>
        </authorList>
    </citation>
    <scope>NUCLEOTIDE SEQUENCE [LARGE SCALE GENOMIC DNA]</scope>
    <source>
        <strain evidence="8 9">DSM 23857</strain>
    </source>
</reference>
<feature type="domain" description="Major facilitator superfamily (MFS) profile" evidence="7">
    <location>
        <begin position="263"/>
        <end position="449"/>
    </location>
</feature>
<feature type="transmembrane region" description="Helical" evidence="6">
    <location>
        <begin position="114"/>
        <end position="131"/>
    </location>
</feature>
<gene>
    <name evidence="8" type="ORF">LX64_03076</name>
</gene>
<feature type="transmembrane region" description="Helical" evidence="6">
    <location>
        <begin position="267"/>
        <end position="288"/>
    </location>
</feature>
<feature type="transmembrane region" description="Helical" evidence="6">
    <location>
        <begin position="417"/>
        <end position="440"/>
    </location>
</feature>
<feature type="transmembrane region" description="Helical" evidence="6">
    <location>
        <begin position="82"/>
        <end position="102"/>
    </location>
</feature>
<comment type="subcellular location">
    <subcellularLocation>
        <location evidence="1">Endomembrane system</location>
        <topology evidence="1">Multi-pass membrane protein</topology>
    </subcellularLocation>
</comment>
<accession>A0A327QJM8</accession>
<keyword evidence="5 6" id="KW-0472">Membrane</keyword>
<evidence type="ECO:0000256" key="5">
    <source>
        <dbReference type="ARBA" id="ARBA00023136"/>
    </source>
</evidence>
<evidence type="ECO:0000256" key="2">
    <source>
        <dbReference type="ARBA" id="ARBA00022448"/>
    </source>
</evidence>
<comment type="caution">
    <text evidence="8">The sequence shown here is derived from an EMBL/GenBank/DDBJ whole genome shotgun (WGS) entry which is preliminary data.</text>
</comment>
<name>A0A327QJM8_9BACT</name>
<evidence type="ECO:0000259" key="7">
    <source>
        <dbReference type="PROSITE" id="PS50850"/>
    </source>
</evidence>
<dbReference type="PANTHER" id="PTHR23519">
    <property type="entry name" value="AUTOPHAGY-RELATED PROTEIN 22"/>
    <property type="match status" value="1"/>
</dbReference>
<keyword evidence="3 6" id="KW-0812">Transmembrane</keyword>
<proteinExistence type="predicted"/>
<feature type="transmembrane region" description="Helical" evidence="6">
    <location>
        <begin position="354"/>
        <end position="371"/>
    </location>
</feature>
<evidence type="ECO:0000313" key="9">
    <source>
        <dbReference type="Proteomes" id="UP000249547"/>
    </source>
</evidence>
<dbReference type="InterPro" id="IPR036259">
    <property type="entry name" value="MFS_trans_sf"/>
</dbReference>
<dbReference type="GO" id="GO:0022857">
    <property type="term" value="F:transmembrane transporter activity"/>
    <property type="evidence" value="ECO:0007669"/>
    <property type="project" value="InterPro"/>
</dbReference>
<evidence type="ECO:0000256" key="6">
    <source>
        <dbReference type="SAM" id="Phobius"/>
    </source>
</evidence>
<feature type="transmembrane region" description="Helical" evidence="6">
    <location>
        <begin position="300"/>
        <end position="318"/>
    </location>
</feature>